<evidence type="ECO:0000256" key="5">
    <source>
        <dbReference type="SAM" id="MobiDB-lite"/>
    </source>
</evidence>
<dbReference type="RefSeq" id="WP_074006315.1">
    <property type="nucleotide sequence ID" value="NZ_QVIG01000001.1"/>
</dbReference>
<evidence type="ECO:0000313" key="8">
    <source>
        <dbReference type="Proteomes" id="UP000263377"/>
    </source>
</evidence>
<dbReference type="GO" id="GO:0016020">
    <property type="term" value="C:membrane"/>
    <property type="evidence" value="ECO:0007669"/>
    <property type="project" value="UniProtKB-SubCell"/>
</dbReference>
<evidence type="ECO:0000256" key="2">
    <source>
        <dbReference type="ARBA" id="ARBA00022692"/>
    </source>
</evidence>
<dbReference type="Proteomes" id="UP000263377">
    <property type="component" value="Unassembled WGS sequence"/>
</dbReference>
<evidence type="ECO:0000256" key="3">
    <source>
        <dbReference type="ARBA" id="ARBA00022989"/>
    </source>
</evidence>
<comment type="caution">
    <text evidence="7">The sequence shown here is derived from an EMBL/GenBank/DDBJ whole genome shotgun (WGS) entry which is preliminary data.</text>
</comment>
<name>A0A372ZLJ7_9ACTN</name>
<evidence type="ECO:0000256" key="6">
    <source>
        <dbReference type="SAM" id="Phobius"/>
    </source>
</evidence>
<sequence length="301" mass="31539">MQFDDQGDLDTSQVDDRRGIPGGKVAIGGGAVGLLAVLFAVVLGVDPQLLGLSSGSGSSGSSTGTRTAGEVQQACKTGADANKRQDCRIVAVTNSLQEFWRTELPRAAKIPYKNAETVLFTGQVSTACGPATSAVGPFYCPGDKKAYFDLGFFNELSARFGAKGGPFAESYVVAHEYGHHIQTLTGAMQKVGNDRQGAASGSVRLELQADCYAGVWAHHATTTPQASTGRPLIASLTDQDIAQGLDAAAAVGDDRIQQQATGRINPEAWTHGSAEQRKAWFTTGYRGGDFAQCDTFSAAKL</sequence>
<evidence type="ECO:0000256" key="4">
    <source>
        <dbReference type="ARBA" id="ARBA00023136"/>
    </source>
</evidence>
<dbReference type="EMBL" id="QVIG01000001">
    <property type="protein sequence ID" value="RGD56743.1"/>
    <property type="molecule type" value="Genomic_DNA"/>
</dbReference>
<gene>
    <name evidence="7" type="ORF">DR950_02105</name>
</gene>
<keyword evidence="2 6" id="KW-0812">Transmembrane</keyword>
<dbReference type="PANTHER" id="PTHR30168">
    <property type="entry name" value="PUTATIVE MEMBRANE PROTEIN YPFJ"/>
    <property type="match status" value="1"/>
</dbReference>
<dbReference type="Pfam" id="PF04228">
    <property type="entry name" value="Zn_peptidase"/>
    <property type="match status" value="1"/>
</dbReference>
<dbReference type="AlphaFoldDB" id="A0A372ZLJ7"/>
<accession>A0A372ZLJ7</accession>
<evidence type="ECO:0000256" key="1">
    <source>
        <dbReference type="ARBA" id="ARBA00004167"/>
    </source>
</evidence>
<protein>
    <recommendedName>
        <fullName evidence="9">Neutral zinc metallopeptidase</fullName>
    </recommendedName>
</protein>
<keyword evidence="8" id="KW-1185">Reference proteome</keyword>
<feature type="region of interest" description="Disordered" evidence="5">
    <location>
        <begin position="1"/>
        <end position="20"/>
    </location>
</feature>
<evidence type="ECO:0008006" key="9">
    <source>
        <dbReference type="Google" id="ProtNLM"/>
    </source>
</evidence>
<evidence type="ECO:0000313" key="7">
    <source>
        <dbReference type="EMBL" id="RGD56743.1"/>
    </source>
</evidence>
<dbReference type="InterPro" id="IPR007343">
    <property type="entry name" value="Uncharacterised_pept_Zn_put"/>
</dbReference>
<feature type="transmembrane region" description="Helical" evidence="6">
    <location>
        <begin position="25"/>
        <end position="45"/>
    </location>
</feature>
<keyword evidence="4 6" id="KW-0472">Membrane</keyword>
<keyword evidence="3 6" id="KW-1133">Transmembrane helix</keyword>
<organism evidence="7 8">
    <name type="scientific">Kitasatospora xanthocidica</name>
    <dbReference type="NCBI Taxonomy" id="83382"/>
    <lineage>
        <taxon>Bacteria</taxon>
        <taxon>Bacillati</taxon>
        <taxon>Actinomycetota</taxon>
        <taxon>Actinomycetes</taxon>
        <taxon>Kitasatosporales</taxon>
        <taxon>Streptomycetaceae</taxon>
        <taxon>Kitasatospora</taxon>
    </lineage>
</organism>
<reference evidence="7 8" key="1">
    <citation type="submission" date="2018-08" db="EMBL/GenBank/DDBJ databases">
        <title>Diversity &amp; Physiological Properties of Lignin-Decomposing Actinobacteria from Soil.</title>
        <authorList>
            <person name="Roh S.G."/>
            <person name="Kim S.B."/>
        </authorList>
    </citation>
    <scope>NUCLEOTIDE SEQUENCE [LARGE SCALE GENOMIC DNA]</scope>
    <source>
        <strain evidence="7 8">MMS17-GH009</strain>
    </source>
</reference>
<proteinExistence type="predicted"/>
<comment type="subcellular location">
    <subcellularLocation>
        <location evidence="1">Membrane</location>
        <topology evidence="1">Single-pass membrane protein</topology>
    </subcellularLocation>
</comment>
<dbReference type="PANTHER" id="PTHR30168:SF0">
    <property type="entry name" value="INNER MEMBRANE PROTEIN"/>
    <property type="match status" value="1"/>
</dbReference>